<dbReference type="Proteomes" id="UP001371305">
    <property type="component" value="Unassembled WGS sequence"/>
</dbReference>
<feature type="domain" description="Lipoyl-binding" evidence="1">
    <location>
        <begin position="23"/>
        <end position="80"/>
    </location>
</feature>
<dbReference type="EMBL" id="JBBUKT010000004">
    <property type="protein sequence ID" value="MEK7951147.1"/>
    <property type="molecule type" value="Genomic_DNA"/>
</dbReference>
<comment type="caution">
    <text evidence="2">The sequence shown here is derived from an EMBL/GenBank/DDBJ whole genome shotgun (WGS) entry which is preliminary data.</text>
</comment>
<protein>
    <submittedName>
        <fullName evidence="2">Biotin/lipoyl-containing protein</fullName>
    </submittedName>
</protein>
<dbReference type="Gene3D" id="2.40.50.100">
    <property type="match status" value="1"/>
</dbReference>
<dbReference type="CDD" id="cd06849">
    <property type="entry name" value="lipoyl_domain"/>
    <property type="match status" value="1"/>
</dbReference>
<organism evidence="2 3">
    <name type="scientific">Luteolibacter soli</name>
    <dbReference type="NCBI Taxonomy" id="3135280"/>
    <lineage>
        <taxon>Bacteria</taxon>
        <taxon>Pseudomonadati</taxon>
        <taxon>Verrucomicrobiota</taxon>
        <taxon>Verrucomicrobiia</taxon>
        <taxon>Verrucomicrobiales</taxon>
        <taxon>Verrucomicrobiaceae</taxon>
        <taxon>Luteolibacter</taxon>
    </lineage>
</organism>
<reference evidence="2 3" key="1">
    <citation type="submission" date="2024-04" db="EMBL/GenBank/DDBJ databases">
        <title>Luteolibacter sp. isolated from soil.</title>
        <authorList>
            <person name="An J."/>
        </authorList>
    </citation>
    <scope>NUCLEOTIDE SEQUENCE [LARGE SCALE GENOMIC DNA]</scope>
    <source>
        <strain evidence="2 3">Y139</strain>
    </source>
</reference>
<sequence>MSTAIPGELCFHHLDGPPETYILKKWFVQPGDPVDAPQIVAAIESASFSLEIEAFDSGTISEQCFREGQVIPDGVIIARIHLSRSR</sequence>
<dbReference type="Pfam" id="PF00364">
    <property type="entry name" value="Biotin_lipoyl"/>
    <property type="match status" value="1"/>
</dbReference>
<evidence type="ECO:0000313" key="3">
    <source>
        <dbReference type="Proteomes" id="UP001371305"/>
    </source>
</evidence>
<dbReference type="InterPro" id="IPR011053">
    <property type="entry name" value="Single_hybrid_motif"/>
</dbReference>
<dbReference type="RefSeq" id="WP_341404750.1">
    <property type="nucleotide sequence ID" value="NZ_JBBUKT010000004.1"/>
</dbReference>
<proteinExistence type="predicted"/>
<keyword evidence="3" id="KW-1185">Reference proteome</keyword>
<name>A0ABU9ATR5_9BACT</name>
<evidence type="ECO:0000313" key="2">
    <source>
        <dbReference type="EMBL" id="MEK7951147.1"/>
    </source>
</evidence>
<dbReference type="SUPFAM" id="SSF51230">
    <property type="entry name" value="Single hybrid motif"/>
    <property type="match status" value="1"/>
</dbReference>
<evidence type="ECO:0000259" key="1">
    <source>
        <dbReference type="Pfam" id="PF00364"/>
    </source>
</evidence>
<dbReference type="InterPro" id="IPR000089">
    <property type="entry name" value="Biotin_lipoyl"/>
</dbReference>
<accession>A0ABU9ATR5</accession>
<gene>
    <name evidence="2" type="ORF">WKV53_11590</name>
</gene>